<proteinExistence type="predicted"/>
<accession>A0A9W8K6T2</accession>
<evidence type="ECO:0000256" key="2">
    <source>
        <dbReference type="SAM" id="Phobius"/>
    </source>
</evidence>
<keyword evidence="5" id="KW-1185">Reference proteome</keyword>
<keyword evidence="2" id="KW-0812">Transmembrane</keyword>
<dbReference type="Pfam" id="PF20153">
    <property type="entry name" value="DUF6535"/>
    <property type="match status" value="1"/>
</dbReference>
<dbReference type="InterPro" id="IPR045338">
    <property type="entry name" value="DUF6535"/>
</dbReference>
<keyword evidence="2" id="KW-0472">Membrane</keyword>
<keyword evidence="2" id="KW-1133">Transmembrane helix</keyword>
<dbReference type="AlphaFoldDB" id="A0A9W8K6T2"/>
<evidence type="ECO:0000313" key="4">
    <source>
        <dbReference type="EMBL" id="KAJ3514506.1"/>
    </source>
</evidence>
<organism evidence="4 5">
    <name type="scientific">Agrocybe chaxingu</name>
    <dbReference type="NCBI Taxonomy" id="84603"/>
    <lineage>
        <taxon>Eukaryota</taxon>
        <taxon>Fungi</taxon>
        <taxon>Dikarya</taxon>
        <taxon>Basidiomycota</taxon>
        <taxon>Agaricomycotina</taxon>
        <taxon>Agaricomycetes</taxon>
        <taxon>Agaricomycetidae</taxon>
        <taxon>Agaricales</taxon>
        <taxon>Agaricineae</taxon>
        <taxon>Strophariaceae</taxon>
        <taxon>Agrocybe</taxon>
    </lineage>
</organism>
<feature type="transmembrane region" description="Helical" evidence="2">
    <location>
        <begin position="225"/>
        <end position="248"/>
    </location>
</feature>
<protein>
    <recommendedName>
        <fullName evidence="3">DUF6535 domain-containing protein</fullName>
    </recommendedName>
</protein>
<feature type="transmembrane region" description="Helical" evidence="2">
    <location>
        <begin position="169"/>
        <end position="192"/>
    </location>
</feature>
<feature type="compositionally biased region" description="Basic and acidic residues" evidence="1">
    <location>
        <begin position="1"/>
        <end position="11"/>
    </location>
</feature>
<feature type="region of interest" description="Disordered" evidence="1">
    <location>
        <begin position="1"/>
        <end position="35"/>
    </location>
</feature>
<evidence type="ECO:0000313" key="5">
    <source>
        <dbReference type="Proteomes" id="UP001148786"/>
    </source>
</evidence>
<dbReference type="Proteomes" id="UP001148786">
    <property type="component" value="Unassembled WGS sequence"/>
</dbReference>
<feature type="domain" description="DUF6535" evidence="3">
    <location>
        <begin position="76"/>
        <end position="250"/>
    </location>
</feature>
<gene>
    <name evidence="4" type="ORF">NLJ89_g2336</name>
</gene>
<sequence>MSMDIERRPARFDSQVTRVEGGEEDAPNSHCSTEKLPRFSIDETASPDNPYNPYGEVPWHCGDPHRYSAPKNGDSWYKCWKLTEKYDNEMCDAWKEEVDKLLIFAGLFSATVTAFTVESYKWLQEDNEDVSIRLLAFMASQVSQSNISVPSELVPPPFSVSGSDIRINAAWFLSLTLSLTTVLIGILCLQWLREFQRDAALPHKEAVALRQMRYEGLLHWRVPEILSALPVLLQASLILFFVGLLDLLWNRHHPVAILISVVVGIVMSFLAATTMLPALQHAFAKDKHLHVKQCAYKSPQSWLFYRTGHVIFWLFNSFDLPWSKFDSPRFHRLLKSAGDLNWMMFDMRWRQLRDAEEVVRGMAKKLRDSDDIVHALQWINNTFAQSVEAVYPIYHGLADLDISTAAATISGFYLDGQIDNATLRVMLDDRFSPMEEQKRDILSAYYLHLHQDTHIVLKASYFETIIRILNSQEVPQPFYDWLSEILQELASTLPSSTDSRSSFSLLDPEITVQVLLCIKKLIPRNFLQTLDAVVAWALLHRLLSPSLVTSSDPDLPAAAEVNVLHLKLAGGLFEQFERWINRGREFDRWERVKLCAEGMMTLFPLSSGVDMPWLESLCPEAMWKAASLVRALNARIDVLGGPKVVLLRERWWLDYWEAYTESDWERLLLDFQVLGLPEES</sequence>
<reference evidence="4" key="1">
    <citation type="submission" date="2022-07" db="EMBL/GenBank/DDBJ databases">
        <title>Genome Sequence of Agrocybe chaxingu.</title>
        <authorList>
            <person name="Buettner E."/>
        </authorList>
    </citation>
    <scope>NUCLEOTIDE SEQUENCE</scope>
    <source>
        <strain evidence="4">MP-N11</strain>
    </source>
</reference>
<evidence type="ECO:0000259" key="3">
    <source>
        <dbReference type="Pfam" id="PF20153"/>
    </source>
</evidence>
<comment type="caution">
    <text evidence="4">The sequence shown here is derived from an EMBL/GenBank/DDBJ whole genome shotgun (WGS) entry which is preliminary data.</text>
</comment>
<evidence type="ECO:0000256" key="1">
    <source>
        <dbReference type="SAM" id="MobiDB-lite"/>
    </source>
</evidence>
<dbReference type="EMBL" id="JANKHO010000141">
    <property type="protein sequence ID" value="KAJ3514506.1"/>
    <property type="molecule type" value="Genomic_DNA"/>
</dbReference>
<name>A0A9W8K6T2_9AGAR</name>
<dbReference type="OrthoDB" id="2756178at2759"/>
<feature type="transmembrane region" description="Helical" evidence="2">
    <location>
        <begin position="255"/>
        <end position="279"/>
    </location>
</feature>